<dbReference type="GO" id="GO:0015184">
    <property type="term" value="F:L-cystine transmembrane transporter activity"/>
    <property type="evidence" value="ECO:0007669"/>
    <property type="project" value="UniProtKB-ARBA"/>
</dbReference>
<name>F2TZ28_SALR5</name>
<keyword evidence="4" id="KW-0813">Transport</keyword>
<dbReference type="GO" id="GO:1902531">
    <property type="term" value="P:regulation of intracellular signal transduction"/>
    <property type="evidence" value="ECO:0007669"/>
    <property type="project" value="UniProtKB-ARBA"/>
</dbReference>
<dbReference type="KEGG" id="sre:PTSG_01830"/>
<dbReference type="GO" id="GO:0048731">
    <property type="term" value="P:system development"/>
    <property type="evidence" value="ECO:0007669"/>
    <property type="project" value="UniProtKB-ARBA"/>
</dbReference>
<organism evidence="21">
    <name type="scientific">Salpingoeca rosetta (strain ATCC 50818 / BSB-021)</name>
    <dbReference type="NCBI Taxonomy" id="946362"/>
    <lineage>
        <taxon>Eukaryota</taxon>
        <taxon>Choanoflagellata</taxon>
        <taxon>Craspedida</taxon>
        <taxon>Salpingoecidae</taxon>
        <taxon>Salpingoeca</taxon>
    </lineage>
</organism>
<dbReference type="Gene3D" id="1.20.1280.290">
    <property type="match status" value="2"/>
</dbReference>
<dbReference type="AlphaFoldDB" id="F2TZ28"/>
<protein>
    <recommendedName>
        <fullName evidence="17">Cystinosin</fullName>
    </recommendedName>
</protein>
<keyword evidence="21" id="KW-1185">Reference proteome</keyword>
<evidence type="ECO:0000256" key="12">
    <source>
        <dbReference type="ARBA" id="ARBA00023180"/>
    </source>
</evidence>
<dbReference type="FunFam" id="1.20.1280.290:FF:000016">
    <property type="entry name" value="Cystinosin homolog"/>
    <property type="match status" value="1"/>
</dbReference>
<evidence type="ECO:0000256" key="7">
    <source>
        <dbReference type="ARBA" id="ARBA00022737"/>
    </source>
</evidence>
<dbReference type="NCBIfam" id="TIGR00951">
    <property type="entry name" value="2A43"/>
    <property type="match status" value="1"/>
</dbReference>
<feature type="chain" id="PRO_5003287103" description="Cystinosin" evidence="19">
    <location>
        <begin position="27"/>
        <end position="413"/>
    </location>
</feature>
<keyword evidence="12" id="KW-0325">Glycoprotein</keyword>
<keyword evidence="7" id="KW-0677">Repeat</keyword>
<evidence type="ECO:0000256" key="6">
    <source>
        <dbReference type="ARBA" id="ARBA00022729"/>
    </source>
</evidence>
<dbReference type="FunFam" id="1.20.1280.290:FF:000015">
    <property type="entry name" value="cystinosin isoform X2"/>
    <property type="match status" value="1"/>
</dbReference>
<feature type="transmembrane region" description="Helical" evidence="18">
    <location>
        <begin position="339"/>
        <end position="358"/>
    </location>
</feature>
<dbReference type="STRING" id="946362.F2TZ28"/>
<dbReference type="GO" id="GO:0048513">
    <property type="term" value="P:animal organ development"/>
    <property type="evidence" value="ECO:0007669"/>
    <property type="project" value="UniProtKB-ARBA"/>
</dbReference>
<evidence type="ECO:0000256" key="13">
    <source>
        <dbReference type="ARBA" id="ARBA00023228"/>
    </source>
</evidence>
<reference evidence="20" key="1">
    <citation type="submission" date="2009-08" db="EMBL/GenBank/DDBJ databases">
        <title>Annotation of Salpingoeca rosetta.</title>
        <authorList>
            <consortium name="The Broad Institute Genome Sequencing Platform"/>
            <person name="Russ C."/>
            <person name="Cuomo C."/>
            <person name="Burger G."/>
            <person name="Gray M.W."/>
            <person name="Holland P.W.H."/>
            <person name="King N."/>
            <person name="Lang F.B.F."/>
            <person name="Roger A.J."/>
            <person name="Ruiz-Trillo I."/>
            <person name="Young S.K."/>
            <person name="Zeng Q."/>
            <person name="Gargeya S."/>
            <person name="Alvarado L."/>
            <person name="Berlin A."/>
            <person name="Chapman S.B."/>
            <person name="Chen Z."/>
            <person name="Freedman E."/>
            <person name="Gellesch M."/>
            <person name="Goldberg J."/>
            <person name="Griggs A."/>
            <person name="Gujja S."/>
            <person name="Heilman E."/>
            <person name="Heiman D."/>
            <person name="Howarth C."/>
            <person name="Mehta T."/>
            <person name="Neiman D."/>
            <person name="Pearson M."/>
            <person name="Roberts A."/>
            <person name="Saif S."/>
            <person name="Shea T."/>
            <person name="Shenoy N."/>
            <person name="Sisk P."/>
            <person name="Stolte C."/>
            <person name="Sykes S."/>
            <person name="White J."/>
            <person name="Yandava C."/>
            <person name="Haas B."/>
            <person name="Nusbaum C."/>
            <person name="Birren B."/>
        </authorList>
    </citation>
    <scope>NUCLEOTIDE SEQUENCE [LARGE SCALE GENOMIC DNA]</scope>
    <source>
        <strain evidence="20">ATCC 50818</strain>
    </source>
</reference>
<keyword evidence="11 18" id="KW-0472">Membrane</keyword>
<feature type="transmembrane region" description="Helical" evidence="18">
    <location>
        <begin position="278"/>
        <end position="302"/>
    </location>
</feature>
<evidence type="ECO:0000256" key="1">
    <source>
        <dbReference type="ARBA" id="ARBA00004155"/>
    </source>
</evidence>
<accession>F2TZ28</accession>
<feature type="transmembrane region" description="Helical" evidence="18">
    <location>
        <begin position="169"/>
        <end position="190"/>
    </location>
</feature>
<evidence type="ECO:0000256" key="18">
    <source>
        <dbReference type="SAM" id="Phobius"/>
    </source>
</evidence>
<evidence type="ECO:0000256" key="5">
    <source>
        <dbReference type="ARBA" id="ARBA00022692"/>
    </source>
</evidence>
<keyword evidence="6 19" id="KW-0732">Signal</keyword>
<feature type="transmembrane region" description="Helical" evidence="18">
    <location>
        <begin position="246"/>
        <end position="266"/>
    </location>
</feature>
<keyword evidence="9" id="KW-0653">Protein transport</keyword>
<dbReference type="OrthoDB" id="75720at2759"/>
<dbReference type="eggNOG" id="KOG3145">
    <property type="taxonomic scope" value="Eukaryota"/>
</dbReference>
<dbReference type="InParanoid" id="F2TZ28"/>
<proteinExistence type="inferred from homology"/>
<evidence type="ECO:0000256" key="2">
    <source>
        <dbReference type="ARBA" id="ARBA00004223"/>
    </source>
</evidence>
<evidence type="ECO:0000313" key="20">
    <source>
        <dbReference type="EMBL" id="EGD78852.1"/>
    </source>
</evidence>
<comment type="similarity">
    <text evidence="3">Belongs to the cystinosin family.</text>
</comment>
<dbReference type="EMBL" id="GL832957">
    <property type="protein sequence ID" value="EGD78852.1"/>
    <property type="molecule type" value="Genomic_DNA"/>
</dbReference>
<dbReference type="Proteomes" id="UP000007799">
    <property type="component" value="Unassembled WGS sequence"/>
</dbReference>
<evidence type="ECO:0000313" key="21">
    <source>
        <dbReference type="Proteomes" id="UP000007799"/>
    </source>
</evidence>
<evidence type="ECO:0000256" key="4">
    <source>
        <dbReference type="ARBA" id="ARBA00022448"/>
    </source>
</evidence>
<comment type="catalytic activity">
    <reaction evidence="14">
        <text>L-cystine(out) + H(+)(out) = L-cystine(in) + H(+)(in)</text>
        <dbReference type="Rhea" id="RHEA:66172"/>
        <dbReference type="ChEBI" id="CHEBI:15378"/>
        <dbReference type="ChEBI" id="CHEBI:35491"/>
    </reaction>
    <physiologicalReaction direction="left-to-right" evidence="14">
        <dbReference type="Rhea" id="RHEA:66173"/>
    </physiologicalReaction>
</comment>
<feature type="transmembrane region" description="Helical" evidence="18">
    <location>
        <begin position="378"/>
        <end position="397"/>
    </location>
</feature>
<dbReference type="InterPro" id="IPR006603">
    <property type="entry name" value="PQ-loop_rpt"/>
</dbReference>
<evidence type="ECO:0000256" key="19">
    <source>
        <dbReference type="SAM" id="SignalP"/>
    </source>
</evidence>
<dbReference type="GO" id="GO:0015031">
    <property type="term" value="P:protein transport"/>
    <property type="evidence" value="ECO:0007669"/>
    <property type="project" value="UniProtKB-KW"/>
</dbReference>
<feature type="transmembrane region" description="Helical" evidence="18">
    <location>
        <begin position="308"/>
        <end position="327"/>
    </location>
</feature>
<evidence type="ECO:0000256" key="15">
    <source>
        <dbReference type="ARBA" id="ARBA00060313"/>
    </source>
</evidence>
<comment type="subcellular location">
    <subcellularLocation>
        <location evidence="1">Lysosome membrane</location>
        <topology evidence="1">Multi-pass membrane protein</topology>
    </subcellularLocation>
    <subcellularLocation>
        <location evidence="2">Melanosome</location>
    </subcellularLocation>
</comment>
<keyword evidence="10 18" id="KW-1133">Transmembrane helix</keyword>
<keyword evidence="13" id="KW-0458">Lysosome</keyword>
<evidence type="ECO:0000256" key="17">
    <source>
        <dbReference type="ARBA" id="ARBA00069503"/>
    </source>
</evidence>
<evidence type="ECO:0000256" key="14">
    <source>
        <dbReference type="ARBA" id="ARBA00048473"/>
    </source>
</evidence>
<evidence type="ECO:0000256" key="10">
    <source>
        <dbReference type="ARBA" id="ARBA00022989"/>
    </source>
</evidence>
<comment type="function">
    <text evidence="15">Cystine/H(+) symporter that mediates export of cystine, the oxidized dimer of cysteine, from lysosomes. Plays an important role in melanin synthesis by catalyzing cystine export from melanosomes, possibly by inhibiting pheomelanin synthesis. In addition to cystine export, also acts as a positive regulator of mTORC1 signaling in kidney proximal tubular cells, via interactions with components of the v-ATPase and Ragulator complexes. Also involved in small GTPase-regulated vesicle trafficking and lysosomal localization of LAMP2A, independently of cystine transporter activity.</text>
</comment>
<evidence type="ECO:0000256" key="9">
    <source>
        <dbReference type="ARBA" id="ARBA00022927"/>
    </source>
</evidence>
<gene>
    <name evidence="20" type="ORF">PTSG_01830</name>
</gene>
<dbReference type="InterPro" id="IPR005282">
    <property type="entry name" value="LC_transporter"/>
</dbReference>
<feature type="transmembrane region" description="Helical" evidence="18">
    <location>
        <begin position="202"/>
        <end position="226"/>
    </location>
</feature>
<dbReference type="GeneID" id="16078402"/>
<evidence type="ECO:0000256" key="11">
    <source>
        <dbReference type="ARBA" id="ARBA00023136"/>
    </source>
</evidence>
<dbReference type="GO" id="GO:0015293">
    <property type="term" value="F:symporter activity"/>
    <property type="evidence" value="ECO:0007669"/>
    <property type="project" value="UniProtKB-KW"/>
</dbReference>
<dbReference type="FunCoup" id="F2TZ28">
    <property type="interactions" value="632"/>
</dbReference>
<dbReference type="Pfam" id="PF04193">
    <property type="entry name" value="PQ-loop"/>
    <property type="match status" value="2"/>
</dbReference>
<dbReference type="GO" id="GO:0005765">
    <property type="term" value="C:lysosomal membrane"/>
    <property type="evidence" value="ECO:0007669"/>
    <property type="project" value="UniProtKB-SubCell"/>
</dbReference>
<keyword evidence="8" id="KW-0769">Symport</keyword>
<dbReference type="PANTHER" id="PTHR13131:SF5">
    <property type="entry name" value="CYSTINOSIN"/>
    <property type="match status" value="1"/>
</dbReference>
<evidence type="ECO:0000256" key="16">
    <source>
        <dbReference type="ARBA" id="ARBA00066203"/>
    </source>
</evidence>
<evidence type="ECO:0000256" key="3">
    <source>
        <dbReference type="ARBA" id="ARBA00006855"/>
    </source>
</evidence>
<dbReference type="SMART" id="SM00679">
    <property type="entry name" value="CTNS"/>
    <property type="match status" value="2"/>
</dbReference>
<keyword evidence="5 18" id="KW-0812">Transmembrane</keyword>
<sequence>MMMMGSRMLRVLVVVGVLLVCRTVVASGARATSLDDDRDGATALEPSSNRQHDGYSTAVAMSPLAFGALDTVQTGHTRHFSVSASVVPQEPVLIMFGVKSSSIFTLSPTNVTLTNETQSALVAITGHHRGQSDVAVTVMSVDPRFDNITVPKLSGRVVASRALLTINKVIGWVYFVAWSVSFYPQVIENYRRKSVVGLNFDFLGLNLTGFLGYMFFNLGLFYVQSIKDQYEHKHPGSTNPVQPNDVFFSIHAVVLTIVTIAQCFVYERGGQRVSKICIVLLTGAWLFAIISVGLAAGGIISWLQFLNFFSYIKLGVTLIKYIPQAYMNYRRKSTEGWSIGNVLLDFTGGSFSILQMFLQSWNNNDWSVFFGDPTKFGLGLFSVLFDILFMLQHYVFYRSSSGHSVQYYSILEQ</sequence>
<comment type="subunit">
    <text evidence="16">Interacts with components of the V-ATPase complex. Interacts with components of the Ragulator complex. Interacts with RRAGA/RagA and RRAGC/RagC. Interacts with AP-3 complex subunit mu (AP3M1 or AP3M2).</text>
</comment>
<dbReference type="PANTHER" id="PTHR13131">
    <property type="entry name" value="CYSTINOSIN"/>
    <property type="match status" value="1"/>
</dbReference>
<feature type="signal peptide" evidence="19">
    <location>
        <begin position="1"/>
        <end position="26"/>
    </location>
</feature>
<evidence type="ECO:0000256" key="8">
    <source>
        <dbReference type="ARBA" id="ARBA00022847"/>
    </source>
</evidence>
<dbReference type="RefSeq" id="XP_004997808.1">
    <property type="nucleotide sequence ID" value="XM_004997751.1"/>
</dbReference>